<dbReference type="AlphaFoldDB" id="A0A4S4MQ64"/>
<dbReference type="OrthoDB" id="3357985at2759"/>
<accession>A0A4S4MQ64</accession>
<dbReference type="SMART" id="SM00225">
    <property type="entry name" value="BTB"/>
    <property type="match status" value="1"/>
</dbReference>
<evidence type="ECO:0000313" key="3">
    <source>
        <dbReference type="EMBL" id="THH28089.1"/>
    </source>
</evidence>
<gene>
    <name evidence="3" type="ORF">EUX98_g6097</name>
</gene>
<name>A0A4S4MQ64_9APHY</name>
<dbReference type="Gene3D" id="3.30.710.10">
    <property type="entry name" value="Potassium Channel Kv1.1, Chain A"/>
    <property type="match status" value="1"/>
</dbReference>
<feature type="region of interest" description="Disordered" evidence="1">
    <location>
        <begin position="169"/>
        <end position="188"/>
    </location>
</feature>
<dbReference type="Proteomes" id="UP000308730">
    <property type="component" value="Unassembled WGS sequence"/>
</dbReference>
<proteinExistence type="predicted"/>
<evidence type="ECO:0000259" key="2">
    <source>
        <dbReference type="PROSITE" id="PS50097"/>
    </source>
</evidence>
<dbReference type="InterPro" id="IPR011333">
    <property type="entry name" value="SKP1/BTB/POZ_sf"/>
</dbReference>
<feature type="domain" description="BTB" evidence="2">
    <location>
        <begin position="14"/>
        <end position="91"/>
    </location>
</feature>
<dbReference type="InterPro" id="IPR000210">
    <property type="entry name" value="BTB/POZ_dom"/>
</dbReference>
<dbReference type="CDD" id="cd18186">
    <property type="entry name" value="BTB_POZ_ZBTB_KLHL-like"/>
    <property type="match status" value="1"/>
</dbReference>
<comment type="caution">
    <text evidence="3">The sequence shown here is derived from an EMBL/GenBank/DDBJ whole genome shotgun (WGS) entry which is preliminary data.</text>
</comment>
<dbReference type="EMBL" id="SGPM01000203">
    <property type="protein sequence ID" value="THH28089.1"/>
    <property type="molecule type" value="Genomic_DNA"/>
</dbReference>
<organism evidence="3 4">
    <name type="scientific">Antrodiella citrinella</name>
    <dbReference type="NCBI Taxonomy" id="2447956"/>
    <lineage>
        <taxon>Eukaryota</taxon>
        <taxon>Fungi</taxon>
        <taxon>Dikarya</taxon>
        <taxon>Basidiomycota</taxon>
        <taxon>Agaricomycotina</taxon>
        <taxon>Agaricomycetes</taxon>
        <taxon>Polyporales</taxon>
        <taxon>Steccherinaceae</taxon>
        <taxon>Antrodiella</taxon>
    </lineage>
</organism>
<dbReference type="PROSITE" id="PS50097">
    <property type="entry name" value="BTB"/>
    <property type="match status" value="1"/>
</dbReference>
<protein>
    <recommendedName>
        <fullName evidence="2">BTB domain-containing protein</fullName>
    </recommendedName>
</protein>
<reference evidence="3 4" key="1">
    <citation type="submission" date="2019-02" db="EMBL/GenBank/DDBJ databases">
        <title>Genome sequencing of the rare red list fungi Antrodiella citrinella (Flaviporus citrinellus).</title>
        <authorList>
            <person name="Buettner E."/>
            <person name="Kellner H."/>
        </authorList>
    </citation>
    <scope>NUCLEOTIDE SEQUENCE [LARGE SCALE GENOMIC DNA]</scope>
    <source>
        <strain evidence="3 4">DSM 108506</strain>
    </source>
</reference>
<dbReference type="SUPFAM" id="SSF54695">
    <property type="entry name" value="POZ domain"/>
    <property type="match status" value="1"/>
</dbReference>
<dbReference type="Pfam" id="PF00651">
    <property type="entry name" value="BTB"/>
    <property type="match status" value="1"/>
</dbReference>
<evidence type="ECO:0000256" key="1">
    <source>
        <dbReference type="SAM" id="MobiDB-lite"/>
    </source>
</evidence>
<sequence length="551" mass="61022">MTTLAKAPFHNQFADVVLRTSDNVNFYVYKVILSEASPFFKQMFSLPNQPLSSQPEDMHHEVVVSATGTTIPVVSVTENSATIDYLLRLCYPIADPKASAELSIVTGLLEVAVKYELEEATSLLLTQFRSFVSVDPLRIYAASCRMRLEEEAALAAQVWRVQYENLRRQSQDTTEPTSYGDGDPVDSESDDKIALVSYCDDMSTISAGCYQRLIAFTRTGCIRRFTSGPPSNELAIEECREGQVSEAVDATADVHPPRHSPHDLPSSFFERCAADIVVRSASGGEGIQAHRFVIQFTSGDTILQANHEGTKLLSSDGLPVIELEEDMGTISGLLRLCCECTLGAPRPPVEYTLSLEEAYRVWGAAKKYTTPDVVTAARRHLMQQLLKMPLKGYFVAFQHGWLPEVKEARAEVVCSMSLSDLVLAYVPEMESSPAKTLHGLYQAQHKYRQDLLVIRKSYGDDVFSVAAYMQAHLSDSPTHANTQMLSSYSSTKQTSRFRAPITQILKKKKKSTSGWISESTGTAMEAIVEQSRSLLDRLAEAREASLGVQRL</sequence>
<keyword evidence="4" id="KW-1185">Reference proteome</keyword>
<evidence type="ECO:0000313" key="4">
    <source>
        <dbReference type="Proteomes" id="UP000308730"/>
    </source>
</evidence>